<dbReference type="AlphaFoldDB" id="A0A8T2N6P8"/>
<gene>
    <name evidence="1" type="ORF">JZ751_008263</name>
</gene>
<keyword evidence="2" id="KW-1185">Reference proteome</keyword>
<sequence length="143" mass="15473">MLLNNRPNLDTVEAVGGLEVQAAVTVVVAAVEVLQQVQVEQEEAVPGAAVEQLGQVLVPSATSPQPVVVGSSSPLLGLVEWLQHLHLPCSSSTSATAGSVLVIVTELKEVKQNGWWKRVWKQRSCITWALFIFPLPFKLSFHL</sequence>
<evidence type="ECO:0000313" key="2">
    <source>
        <dbReference type="Proteomes" id="UP000824540"/>
    </source>
</evidence>
<dbReference type="EMBL" id="JAFBMS010000154">
    <property type="protein sequence ID" value="KAG9334281.1"/>
    <property type="molecule type" value="Genomic_DNA"/>
</dbReference>
<dbReference type="Proteomes" id="UP000824540">
    <property type="component" value="Unassembled WGS sequence"/>
</dbReference>
<accession>A0A8T2N6P8</accession>
<proteinExistence type="predicted"/>
<evidence type="ECO:0000313" key="1">
    <source>
        <dbReference type="EMBL" id="KAG9334281.1"/>
    </source>
</evidence>
<organism evidence="1 2">
    <name type="scientific">Albula glossodonta</name>
    <name type="common">roundjaw bonefish</name>
    <dbReference type="NCBI Taxonomy" id="121402"/>
    <lineage>
        <taxon>Eukaryota</taxon>
        <taxon>Metazoa</taxon>
        <taxon>Chordata</taxon>
        <taxon>Craniata</taxon>
        <taxon>Vertebrata</taxon>
        <taxon>Euteleostomi</taxon>
        <taxon>Actinopterygii</taxon>
        <taxon>Neopterygii</taxon>
        <taxon>Teleostei</taxon>
        <taxon>Albuliformes</taxon>
        <taxon>Albulidae</taxon>
        <taxon>Albula</taxon>
    </lineage>
</organism>
<comment type="caution">
    <text evidence="1">The sequence shown here is derived from an EMBL/GenBank/DDBJ whole genome shotgun (WGS) entry which is preliminary data.</text>
</comment>
<protein>
    <submittedName>
        <fullName evidence="1">Uncharacterized protein</fullName>
    </submittedName>
</protein>
<name>A0A8T2N6P8_9TELE</name>
<reference evidence="1" key="1">
    <citation type="thesis" date="2021" institute="BYU ScholarsArchive" country="Provo, UT, USA">
        <title>Applications of and Algorithms for Genome Assembly and Genomic Analyses with an Emphasis on Marine Teleosts.</title>
        <authorList>
            <person name="Pickett B.D."/>
        </authorList>
    </citation>
    <scope>NUCLEOTIDE SEQUENCE</scope>
    <source>
        <strain evidence="1">HI-2016</strain>
    </source>
</reference>